<proteinExistence type="predicted"/>
<evidence type="ECO:0000256" key="1">
    <source>
        <dbReference type="ARBA" id="ARBA00004167"/>
    </source>
</evidence>
<dbReference type="EMBL" id="SSDS01000039">
    <property type="protein sequence ID" value="TXG77733.1"/>
    <property type="molecule type" value="Genomic_DNA"/>
</dbReference>
<dbReference type="InterPro" id="IPR012902">
    <property type="entry name" value="N_methyl_site"/>
</dbReference>
<keyword evidence="5 6" id="KW-0472">Membrane</keyword>
<dbReference type="Proteomes" id="UP000321026">
    <property type="component" value="Unassembled WGS sequence"/>
</dbReference>
<evidence type="ECO:0000256" key="2">
    <source>
        <dbReference type="ARBA" id="ARBA00022481"/>
    </source>
</evidence>
<comment type="caution">
    <text evidence="7">The sequence shown here is derived from an EMBL/GenBank/DDBJ whole genome shotgun (WGS) entry which is preliminary data.</text>
</comment>
<feature type="transmembrane region" description="Helical" evidence="6">
    <location>
        <begin position="7"/>
        <end position="31"/>
    </location>
</feature>
<evidence type="ECO:0000256" key="5">
    <source>
        <dbReference type="ARBA" id="ARBA00023136"/>
    </source>
</evidence>
<dbReference type="Gene3D" id="3.30.700.10">
    <property type="entry name" value="Glycoprotein, Type 4 Pilin"/>
    <property type="match status" value="1"/>
</dbReference>
<keyword evidence="3 6" id="KW-0812">Transmembrane</keyword>
<dbReference type="GO" id="GO:0016020">
    <property type="term" value="C:membrane"/>
    <property type="evidence" value="ECO:0007669"/>
    <property type="project" value="UniProtKB-SubCell"/>
</dbReference>
<evidence type="ECO:0000313" key="7">
    <source>
        <dbReference type="EMBL" id="TXG77733.1"/>
    </source>
</evidence>
<dbReference type="PRINTS" id="PR00885">
    <property type="entry name" value="BCTERIALGSPH"/>
</dbReference>
<dbReference type="Pfam" id="PF07963">
    <property type="entry name" value="N_methyl"/>
    <property type="match status" value="1"/>
</dbReference>
<accession>A0A5C7J8J4</accession>
<dbReference type="InterPro" id="IPR002416">
    <property type="entry name" value="T2SS_protein-GspH"/>
</dbReference>
<keyword evidence="4 6" id="KW-1133">Transmembrane helix</keyword>
<dbReference type="GO" id="GO:0015628">
    <property type="term" value="P:protein secretion by the type II secretion system"/>
    <property type="evidence" value="ECO:0007669"/>
    <property type="project" value="InterPro"/>
</dbReference>
<gene>
    <name evidence="7" type="ORF">E6Q11_02310</name>
</gene>
<dbReference type="InterPro" id="IPR045584">
    <property type="entry name" value="Pilin-like"/>
</dbReference>
<reference evidence="7 8" key="1">
    <citation type="submission" date="2018-09" db="EMBL/GenBank/DDBJ databases">
        <title>Metagenome Assembled Genomes from an Advanced Water Purification Facility.</title>
        <authorList>
            <person name="Stamps B.W."/>
            <person name="Spear J.R."/>
        </authorList>
    </citation>
    <scope>NUCLEOTIDE SEQUENCE [LARGE SCALE GENOMIC DNA]</scope>
    <source>
        <strain evidence="7">Bin_63_2</strain>
    </source>
</reference>
<dbReference type="GO" id="GO:0015627">
    <property type="term" value="C:type II protein secretion system complex"/>
    <property type="evidence" value="ECO:0007669"/>
    <property type="project" value="InterPro"/>
</dbReference>
<evidence type="ECO:0000256" key="6">
    <source>
        <dbReference type="SAM" id="Phobius"/>
    </source>
</evidence>
<dbReference type="AlphaFoldDB" id="A0A5C7J8J4"/>
<name>A0A5C7J8J4_9BACT</name>
<comment type="subcellular location">
    <subcellularLocation>
        <location evidence="1">Membrane</location>
        <topology evidence="1">Single-pass membrane protein</topology>
    </subcellularLocation>
</comment>
<sequence length="122" mass="12196">MKKTYKGFTLIELLIVIAIIGILASIVLVSLSSAREKAKIAAFKAQTHSIQAAAVLQCDSAAITTTAPGVPATGSYVASYSITSQNCGATGTGVFTLSAGSSGLATACTATISDTGVSYSPC</sequence>
<evidence type="ECO:0000313" key="8">
    <source>
        <dbReference type="Proteomes" id="UP000321026"/>
    </source>
</evidence>
<organism evidence="7 8">
    <name type="scientific">Candidatus Dojkabacteria bacterium</name>
    <dbReference type="NCBI Taxonomy" id="2099670"/>
    <lineage>
        <taxon>Bacteria</taxon>
        <taxon>Candidatus Dojkabacteria</taxon>
    </lineage>
</organism>
<dbReference type="PANTHER" id="PTHR30093">
    <property type="entry name" value="GENERAL SECRETION PATHWAY PROTEIN G"/>
    <property type="match status" value="1"/>
</dbReference>
<evidence type="ECO:0000256" key="4">
    <source>
        <dbReference type="ARBA" id="ARBA00022989"/>
    </source>
</evidence>
<keyword evidence="2" id="KW-0488">Methylation</keyword>
<dbReference type="PROSITE" id="PS00409">
    <property type="entry name" value="PROKAR_NTER_METHYL"/>
    <property type="match status" value="1"/>
</dbReference>
<dbReference type="SUPFAM" id="SSF54523">
    <property type="entry name" value="Pili subunits"/>
    <property type="match status" value="1"/>
</dbReference>
<protein>
    <submittedName>
        <fullName evidence="7">Type II secretion system protein</fullName>
    </submittedName>
</protein>
<evidence type="ECO:0000256" key="3">
    <source>
        <dbReference type="ARBA" id="ARBA00022692"/>
    </source>
</evidence>
<dbReference type="NCBIfam" id="TIGR02532">
    <property type="entry name" value="IV_pilin_GFxxxE"/>
    <property type="match status" value="1"/>
</dbReference>